<dbReference type="Proteomes" id="UP000012960">
    <property type="component" value="Unplaced"/>
</dbReference>
<dbReference type="PROSITE" id="PS00972">
    <property type="entry name" value="USP_1"/>
    <property type="match status" value="1"/>
</dbReference>
<dbReference type="GO" id="GO:0016579">
    <property type="term" value="P:protein deubiquitination"/>
    <property type="evidence" value="ECO:0007669"/>
    <property type="project" value="InterPro"/>
</dbReference>
<keyword evidence="2" id="KW-0645">Protease</keyword>
<proteinExistence type="inferred from homology"/>
<dbReference type="GO" id="GO:0006508">
    <property type="term" value="P:proteolysis"/>
    <property type="evidence" value="ECO:0007669"/>
    <property type="project" value="UniProtKB-KW"/>
</dbReference>
<dbReference type="InterPro" id="IPR028889">
    <property type="entry name" value="USP"/>
</dbReference>
<dbReference type="InterPro" id="IPR018200">
    <property type="entry name" value="USP_CS"/>
</dbReference>
<dbReference type="InParanoid" id="A0A804I8D9"/>
<evidence type="ECO:0000256" key="3">
    <source>
        <dbReference type="SAM" id="MobiDB-lite"/>
    </source>
</evidence>
<dbReference type="InterPro" id="IPR038765">
    <property type="entry name" value="Papain-like_cys_pep_sf"/>
</dbReference>
<dbReference type="Gramene" id="Ma03_t04520.1">
    <property type="protein sequence ID" value="Ma03_p04520.1"/>
    <property type="gene ID" value="Ma03_g04520"/>
</dbReference>
<dbReference type="GO" id="GO:0005634">
    <property type="term" value="C:nucleus"/>
    <property type="evidence" value="ECO:0000318"/>
    <property type="project" value="GO_Central"/>
</dbReference>
<keyword evidence="2" id="KW-0833">Ubl conjugation pathway</keyword>
<protein>
    <recommendedName>
        <fullName evidence="2">Ubiquitin carboxyl-terminal hydrolase</fullName>
        <ecNumber evidence="2">3.4.19.12</ecNumber>
    </recommendedName>
</protein>
<comment type="catalytic activity">
    <reaction evidence="2">
        <text>Thiol-dependent hydrolysis of ester, thioester, amide, peptide and isopeptide bonds formed by the C-terminal Gly of ubiquitin (a 76-residue protein attached to proteins as an intracellular targeting signal).</text>
        <dbReference type="EC" id="3.4.19.12"/>
    </reaction>
</comment>
<keyword evidence="6" id="KW-1185">Reference proteome</keyword>
<dbReference type="Gene3D" id="3.90.70.10">
    <property type="entry name" value="Cysteine proteinases"/>
    <property type="match status" value="1"/>
</dbReference>
<dbReference type="GO" id="GO:0004843">
    <property type="term" value="F:cysteine-type deubiquitinase activity"/>
    <property type="evidence" value="ECO:0000318"/>
    <property type="project" value="GO_Central"/>
</dbReference>
<dbReference type="PANTHER" id="PTHR24006">
    <property type="entry name" value="UBIQUITIN CARBOXYL-TERMINAL HYDROLASE"/>
    <property type="match status" value="1"/>
</dbReference>
<dbReference type="FunFam" id="3.90.70.10:FF:000078">
    <property type="entry name" value="Ubiquitin carboxyl-terminal hydrolase 23"/>
    <property type="match status" value="1"/>
</dbReference>
<dbReference type="InterPro" id="IPR050164">
    <property type="entry name" value="Peptidase_C19"/>
</dbReference>
<accession>A0A804I8D9</accession>
<dbReference type="EC" id="3.4.19.12" evidence="2"/>
<evidence type="ECO:0000313" key="6">
    <source>
        <dbReference type="Proteomes" id="UP000012960"/>
    </source>
</evidence>
<evidence type="ECO:0000256" key="2">
    <source>
        <dbReference type="RuleBase" id="RU366025"/>
    </source>
</evidence>
<dbReference type="PANTHER" id="PTHR24006:SF663">
    <property type="entry name" value="UBIQUITIN CARBOXYL-TERMINAL HYDROLASE 23"/>
    <property type="match status" value="1"/>
</dbReference>
<keyword evidence="2" id="KW-0378">Hydrolase</keyword>
<evidence type="ECO:0000256" key="1">
    <source>
        <dbReference type="ARBA" id="ARBA00009085"/>
    </source>
</evidence>
<feature type="region of interest" description="Disordered" evidence="3">
    <location>
        <begin position="529"/>
        <end position="552"/>
    </location>
</feature>
<sequence>MSAGSSVANKPEGASGSVSQVEALFQRRIEFHRARKPYSSFSSPDGDFRLETLNPSSGPDRPGVSAAAAVSSRSGEGRFYEHGLDPELSFRITFRRIGAGLANLGNTCFLNSVIQCLTYTEPFAAYLQSGKHKSSCHTTGFCAMCALQNHVITALQSSGKILSPSHLVKNLRCISRNFRNSRQEDAHEYMVNLLESMHKCCLPSGVPSESPSAYERSLVHKIFGGRLRSQVKCMQCSYSSSKFDPFLDLSLEIVKADSLRKALAHFTAVEQLDGGQRQYQCQRCKEKVRALKQLTIHKAPYVLTIHLKRFGSHVPGQKIDKKVTFEPTLDLKPFVSDQHGGDLKYTLYGVLVHAGWSTHSGHYYCYVRTSSGMWHSLDDNQVRQVSEKIVLVQKAYMLFYVRDRGSTPKGSINTVCKDNISASAIGKKLIPESSSLVSSGAAQISATERKLSTSESISVKTRTDATNIQSGLVDASSPNPLHQAASTLRKNDNNALSEVPELHNNTQEVNKDSVVVKAISKASCENDSPFISQSGRSDSEKCHRSGGSNGVVKSGVLVAQPKNSGSPDPESQKNEIKLIKERDTAKSGDAANAILKKNDVLCKKVSYIHEENGKTRLLSQSSHTNGFIRKEANATTCHNERCSLNLQSCKENIPEQGKPILVDISKGLGTPSSFLQKEACGEGKIDKQMGLKPKKLAKYPQVGLHFGRNHLFLSSLNLRLINKFKKRKKPHLSSKNSPKDNNIILDSHGASTSEATENVSVHKHSHLEHSCSGLIKADNAKNVKWRKYSNSESLNVAGGGEELNSIKNAVLDPNQLPRTCLDTAEKVLSSRVIDADDKLLPRHDFLKLMMGGLKETTVPRWDDTELPKLELNGPESSRRTSIGYVLDEWDEEYDQGKRKKLRKCQPSFAGSNLFQETANLKAWKKSNSKPDETRFGNQPFRI</sequence>
<evidence type="ECO:0000259" key="4">
    <source>
        <dbReference type="PROSITE" id="PS50235"/>
    </source>
</evidence>
<dbReference type="PROSITE" id="PS50235">
    <property type="entry name" value="USP_3"/>
    <property type="match status" value="1"/>
</dbReference>
<dbReference type="GO" id="GO:0031647">
    <property type="term" value="P:regulation of protein stability"/>
    <property type="evidence" value="ECO:0000318"/>
    <property type="project" value="GO_Central"/>
</dbReference>
<name>A0A804I8D9_MUSAM</name>
<organism evidence="5 6">
    <name type="scientific">Musa acuminata subsp. malaccensis</name>
    <name type="common">Wild banana</name>
    <name type="synonym">Musa malaccensis</name>
    <dbReference type="NCBI Taxonomy" id="214687"/>
    <lineage>
        <taxon>Eukaryota</taxon>
        <taxon>Viridiplantae</taxon>
        <taxon>Streptophyta</taxon>
        <taxon>Embryophyta</taxon>
        <taxon>Tracheophyta</taxon>
        <taxon>Spermatophyta</taxon>
        <taxon>Magnoliopsida</taxon>
        <taxon>Liliopsida</taxon>
        <taxon>Zingiberales</taxon>
        <taxon>Musaceae</taxon>
        <taxon>Musa</taxon>
    </lineage>
</organism>
<comment type="similarity">
    <text evidence="1 2">Belongs to the peptidase C19 family.</text>
</comment>
<comment type="function">
    <text evidence="2">Recognizes and hydrolyzes the peptide bond at the C-terminal Gly of ubiquitin. Involved in the processing of poly-ubiquitin precursors as well as that of ubiquitinated proteins.</text>
</comment>
<dbReference type="FunCoup" id="A0A804I8D9">
    <property type="interactions" value="101"/>
</dbReference>
<dbReference type="PROSITE" id="PS00973">
    <property type="entry name" value="USP_2"/>
    <property type="match status" value="1"/>
</dbReference>
<evidence type="ECO:0000313" key="5">
    <source>
        <dbReference type="EnsemblPlants" id="Ma03_p04520.1"/>
    </source>
</evidence>
<feature type="region of interest" description="Disordered" evidence="3">
    <location>
        <begin position="36"/>
        <end position="65"/>
    </location>
</feature>
<dbReference type="AlphaFoldDB" id="A0A804I8D9"/>
<dbReference type="GeneID" id="103977343"/>
<dbReference type="SUPFAM" id="SSF54001">
    <property type="entry name" value="Cysteine proteinases"/>
    <property type="match status" value="1"/>
</dbReference>
<keyword evidence="2" id="KW-0788">Thiol protease</keyword>
<dbReference type="Pfam" id="PF00443">
    <property type="entry name" value="UCH"/>
    <property type="match status" value="1"/>
</dbReference>
<dbReference type="CDD" id="cd02661">
    <property type="entry name" value="Peptidase_C19E"/>
    <property type="match status" value="1"/>
</dbReference>
<dbReference type="OrthoDB" id="420187at2759"/>
<reference evidence="5" key="1">
    <citation type="submission" date="2021-05" db="UniProtKB">
        <authorList>
            <consortium name="EnsemblPlants"/>
        </authorList>
    </citation>
    <scope>IDENTIFICATION</scope>
    <source>
        <strain evidence="5">subsp. malaccensis</strain>
    </source>
</reference>
<dbReference type="EnsemblPlants" id="Ma03_t04520.1">
    <property type="protein sequence ID" value="Ma03_p04520.1"/>
    <property type="gene ID" value="Ma03_g04520"/>
</dbReference>
<dbReference type="GO" id="GO:0005829">
    <property type="term" value="C:cytosol"/>
    <property type="evidence" value="ECO:0000318"/>
    <property type="project" value="GO_Central"/>
</dbReference>
<dbReference type="InterPro" id="IPR001394">
    <property type="entry name" value="Peptidase_C19_UCH"/>
</dbReference>
<feature type="domain" description="USP" evidence="4">
    <location>
        <begin position="99"/>
        <end position="403"/>
    </location>
</feature>